<feature type="transmembrane region" description="Helical" evidence="1">
    <location>
        <begin position="20"/>
        <end position="38"/>
    </location>
</feature>
<protein>
    <recommendedName>
        <fullName evidence="7">DUF3329 domain-containing protein</fullName>
    </recommendedName>
</protein>
<dbReference type="AlphaFoldDB" id="A0A1H9QVA3"/>
<evidence type="ECO:0000256" key="1">
    <source>
        <dbReference type="SAM" id="Phobius"/>
    </source>
</evidence>
<accession>A0A1H9QVA3</accession>
<reference evidence="2 6" key="1">
    <citation type="submission" date="2016-10" db="EMBL/GenBank/DDBJ databases">
        <authorList>
            <person name="de Groot N.N."/>
        </authorList>
    </citation>
    <scope>NUCLEOTIDE SEQUENCE [LARGE SCALE GENOMIC DNA]</scope>
    <source>
        <strain evidence="2 6">DSM 23042</strain>
    </source>
</reference>
<dbReference type="STRING" id="641238.SAMN04490244_1024"/>
<keyword evidence="6" id="KW-1185">Reference proteome</keyword>
<keyword evidence="1" id="KW-0472">Membrane</keyword>
<dbReference type="Proteomes" id="UP000198885">
    <property type="component" value="Unassembled WGS sequence"/>
</dbReference>
<evidence type="ECO:0000313" key="6">
    <source>
        <dbReference type="Proteomes" id="UP000198885"/>
    </source>
</evidence>
<evidence type="ECO:0000313" key="5">
    <source>
        <dbReference type="EMBL" id="SES43159.1"/>
    </source>
</evidence>
<evidence type="ECO:0000313" key="3">
    <source>
        <dbReference type="EMBL" id="SES42116.1"/>
    </source>
</evidence>
<feature type="transmembrane region" description="Helical" evidence="1">
    <location>
        <begin position="45"/>
        <end position="66"/>
    </location>
</feature>
<keyword evidence="1" id="KW-1133">Transmembrane helix</keyword>
<dbReference type="EMBL" id="FOGU01000020">
    <property type="protein sequence ID" value="SES42116.1"/>
    <property type="molecule type" value="Genomic_DNA"/>
</dbReference>
<gene>
    <name evidence="2" type="ORF">SAMN04490244_1024</name>
    <name evidence="3" type="ORF">SAMN04490244_1204</name>
    <name evidence="4" type="ORF">SAMN04490244_1232</name>
    <name evidence="5" type="ORF">SAMN04490244_1242</name>
</gene>
<proteinExistence type="predicted"/>
<evidence type="ECO:0008006" key="7">
    <source>
        <dbReference type="Google" id="ProtNLM"/>
    </source>
</evidence>
<sequence length="85" mass="9451">MPPRPGGRERMFDTTHPWFRPLWVRIVLLAVTAGWGLVELSAGNAGWALLFLALAAWVTWALFVTYTPGPDTTDTPDDHDKDGET</sequence>
<organism evidence="2 6">
    <name type="scientific">Tranquillimonas rosea</name>
    <dbReference type="NCBI Taxonomy" id="641238"/>
    <lineage>
        <taxon>Bacteria</taxon>
        <taxon>Pseudomonadati</taxon>
        <taxon>Pseudomonadota</taxon>
        <taxon>Alphaproteobacteria</taxon>
        <taxon>Rhodobacterales</taxon>
        <taxon>Roseobacteraceae</taxon>
        <taxon>Tranquillimonas</taxon>
    </lineage>
</organism>
<keyword evidence="1" id="KW-0812">Transmembrane</keyword>
<name>A0A1H9QVA3_9RHOB</name>
<evidence type="ECO:0000313" key="2">
    <source>
        <dbReference type="EMBL" id="SER64521.1"/>
    </source>
</evidence>
<evidence type="ECO:0000313" key="4">
    <source>
        <dbReference type="EMBL" id="SES43010.1"/>
    </source>
</evidence>
<dbReference type="EMBL" id="FOGU01000002">
    <property type="protein sequence ID" value="SER64521.1"/>
    <property type="molecule type" value="Genomic_DNA"/>
</dbReference>
<dbReference type="EMBL" id="FOGU01000023">
    <property type="protein sequence ID" value="SES43010.1"/>
    <property type="molecule type" value="Genomic_DNA"/>
</dbReference>
<dbReference type="EMBL" id="FOGU01000024">
    <property type="protein sequence ID" value="SES43159.1"/>
    <property type="molecule type" value="Genomic_DNA"/>
</dbReference>